<name>A0AAV2FEI3_9ROSI</name>
<dbReference type="EMBL" id="OZ034819">
    <property type="protein sequence ID" value="CAL1396687.1"/>
    <property type="molecule type" value="Genomic_DNA"/>
</dbReference>
<gene>
    <name evidence="1" type="ORF">LTRI10_LOCUS37042</name>
    <name evidence="2" type="ORF">LTRI10_LOCUS37058</name>
</gene>
<dbReference type="Proteomes" id="UP001497516">
    <property type="component" value="Chromosome 6"/>
</dbReference>
<reference evidence="2 3" key="1">
    <citation type="submission" date="2024-04" db="EMBL/GenBank/DDBJ databases">
        <authorList>
            <person name="Fracassetti M."/>
        </authorList>
    </citation>
    <scope>NUCLEOTIDE SEQUENCE [LARGE SCALE GENOMIC DNA]</scope>
</reference>
<accession>A0AAV2FEI3</accession>
<evidence type="ECO:0000313" key="3">
    <source>
        <dbReference type="Proteomes" id="UP001497516"/>
    </source>
</evidence>
<evidence type="ECO:0000313" key="1">
    <source>
        <dbReference type="EMBL" id="CAL1396687.1"/>
    </source>
</evidence>
<dbReference type="AlphaFoldDB" id="A0AAV2FEI3"/>
<keyword evidence="3" id="KW-1185">Reference proteome</keyword>
<protein>
    <submittedName>
        <fullName evidence="2">Uncharacterized protein</fullName>
    </submittedName>
</protein>
<evidence type="ECO:0000313" key="2">
    <source>
        <dbReference type="EMBL" id="CAL1396706.1"/>
    </source>
</evidence>
<organism evidence="2 3">
    <name type="scientific">Linum trigynum</name>
    <dbReference type="NCBI Taxonomy" id="586398"/>
    <lineage>
        <taxon>Eukaryota</taxon>
        <taxon>Viridiplantae</taxon>
        <taxon>Streptophyta</taxon>
        <taxon>Embryophyta</taxon>
        <taxon>Tracheophyta</taxon>
        <taxon>Spermatophyta</taxon>
        <taxon>Magnoliopsida</taxon>
        <taxon>eudicotyledons</taxon>
        <taxon>Gunneridae</taxon>
        <taxon>Pentapetalae</taxon>
        <taxon>rosids</taxon>
        <taxon>fabids</taxon>
        <taxon>Malpighiales</taxon>
        <taxon>Linaceae</taxon>
        <taxon>Linum</taxon>
    </lineage>
</organism>
<sequence length="66" mass="7504">MTSGKIRPNFSPNRPLLDFIIGGEFPKAESVIHRLQNPRKMAFPIKIGDVGIWQNLPRIFFARIGV</sequence>
<dbReference type="EMBL" id="OZ034819">
    <property type="protein sequence ID" value="CAL1396706.1"/>
    <property type="molecule type" value="Genomic_DNA"/>
</dbReference>
<proteinExistence type="predicted"/>